<dbReference type="Pfam" id="PF00831">
    <property type="entry name" value="Ribosomal_L29"/>
    <property type="match status" value="1"/>
</dbReference>
<dbReference type="InterPro" id="IPR045059">
    <property type="entry name" value="Ribosomal_uL29_euk"/>
</dbReference>
<name>A0A1X6NP64_PORUM</name>
<dbReference type="CDD" id="cd00427">
    <property type="entry name" value="Ribosomal_L29_HIP"/>
    <property type="match status" value="1"/>
</dbReference>
<dbReference type="OrthoDB" id="528635at2759"/>
<evidence type="ECO:0000256" key="1">
    <source>
        <dbReference type="ARBA" id="ARBA00009254"/>
    </source>
</evidence>
<dbReference type="PANTHER" id="PTHR45722:SF2">
    <property type="entry name" value="LARGE RIBOSOMAL SUBUNIT PROTEIN UL29-RELATED"/>
    <property type="match status" value="1"/>
</dbReference>
<dbReference type="NCBIfam" id="TIGR00012">
    <property type="entry name" value="L29"/>
    <property type="match status" value="1"/>
</dbReference>
<evidence type="ECO:0000313" key="4">
    <source>
        <dbReference type="EMBL" id="OSX70320.1"/>
    </source>
</evidence>
<dbReference type="GO" id="GO:0022625">
    <property type="term" value="C:cytosolic large ribosomal subunit"/>
    <property type="evidence" value="ECO:0007669"/>
    <property type="project" value="InterPro"/>
</dbReference>
<dbReference type="GO" id="GO:0006412">
    <property type="term" value="P:translation"/>
    <property type="evidence" value="ECO:0007669"/>
    <property type="project" value="InterPro"/>
</dbReference>
<dbReference type="EMBL" id="KV919275">
    <property type="protein sequence ID" value="OSX70320.1"/>
    <property type="molecule type" value="Genomic_DNA"/>
</dbReference>
<proteinExistence type="inferred from homology"/>
<dbReference type="Gene3D" id="1.10.287.310">
    <property type="match status" value="1"/>
</dbReference>
<sequence length="123" mass="14158">MAQVKASELRQKSKADLVKQLDDLKQELGQLRVAKVTGGAASKISKIKEVRKSIARVLTVISQTQRKALRRYYENKKYLPLDLRPKKTRAIRRRLTKHELSLKTTKQIKKDAAFPKRKYAVTA</sequence>
<keyword evidence="5" id="KW-1185">Reference proteome</keyword>
<dbReference type="FunFam" id="1.10.287.310:FF:000002">
    <property type="entry name" value="60S ribosomal protein L35"/>
    <property type="match status" value="1"/>
</dbReference>
<dbReference type="HAMAP" id="MF_00374">
    <property type="entry name" value="Ribosomal_uL29"/>
    <property type="match status" value="1"/>
</dbReference>
<keyword evidence="2" id="KW-0689">Ribosomal protein</keyword>
<dbReference type="Gene3D" id="6.10.250.3450">
    <property type="match status" value="1"/>
</dbReference>
<dbReference type="GO" id="GO:0003729">
    <property type="term" value="F:mRNA binding"/>
    <property type="evidence" value="ECO:0007669"/>
    <property type="project" value="TreeGrafter"/>
</dbReference>
<dbReference type="GO" id="GO:0003735">
    <property type="term" value="F:structural constituent of ribosome"/>
    <property type="evidence" value="ECO:0007669"/>
    <property type="project" value="InterPro"/>
</dbReference>
<gene>
    <name evidence="4" type="ORF">BU14_0789s0002</name>
</gene>
<dbReference type="SUPFAM" id="SSF46561">
    <property type="entry name" value="Ribosomal protein L29 (L29p)"/>
    <property type="match status" value="1"/>
</dbReference>
<reference evidence="4 5" key="1">
    <citation type="submission" date="2017-03" db="EMBL/GenBank/DDBJ databases">
        <title>WGS assembly of Porphyra umbilicalis.</title>
        <authorList>
            <person name="Brawley S.H."/>
            <person name="Blouin N.A."/>
            <person name="Ficko-Blean E."/>
            <person name="Wheeler G.L."/>
            <person name="Lohr M."/>
            <person name="Goodson H.V."/>
            <person name="Jenkins J.W."/>
            <person name="Blaby-Haas C.E."/>
            <person name="Helliwell K.E."/>
            <person name="Chan C."/>
            <person name="Marriage T."/>
            <person name="Bhattacharya D."/>
            <person name="Klein A.S."/>
            <person name="Badis Y."/>
            <person name="Brodie J."/>
            <person name="Cao Y."/>
            <person name="Collen J."/>
            <person name="Dittami S.M."/>
            <person name="Gachon C.M."/>
            <person name="Green B.R."/>
            <person name="Karpowicz S."/>
            <person name="Kim J.W."/>
            <person name="Kudahl U."/>
            <person name="Lin S."/>
            <person name="Michel G."/>
            <person name="Mittag M."/>
            <person name="Olson B.J."/>
            <person name="Pangilinan J."/>
            <person name="Peng Y."/>
            <person name="Qiu H."/>
            <person name="Shu S."/>
            <person name="Singer J.T."/>
            <person name="Smith A.G."/>
            <person name="Sprecher B.N."/>
            <person name="Wagner V."/>
            <person name="Wang W."/>
            <person name="Wang Z.-Y."/>
            <person name="Yan J."/>
            <person name="Yarish C."/>
            <person name="Zoeuner-Riek S."/>
            <person name="Zhuang Y."/>
            <person name="Zou Y."/>
            <person name="Lindquist E.A."/>
            <person name="Grimwood J."/>
            <person name="Barry K."/>
            <person name="Rokhsar D.S."/>
            <person name="Schmutz J."/>
            <person name="Stiller J.W."/>
            <person name="Grossman A.R."/>
            <person name="Prochnik S.E."/>
        </authorList>
    </citation>
    <scope>NUCLEOTIDE SEQUENCE [LARGE SCALE GENOMIC DNA]</scope>
    <source>
        <strain evidence="4">4086291</strain>
    </source>
</reference>
<evidence type="ECO:0000256" key="2">
    <source>
        <dbReference type="ARBA" id="ARBA00022980"/>
    </source>
</evidence>
<dbReference type="InterPro" id="IPR036049">
    <property type="entry name" value="Ribosomal_uL29_sf"/>
</dbReference>
<protein>
    <recommendedName>
        <fullName evidence="6">Ribosomal protein L29</fullName>
    </recommendedName>
</protein>
<evidence type="ECO:0000313" key="5">
    <source>
        <dbReference type="Proteomes" id="UP000218209"/>
    </source>
</evidence>
<dbReference type="GO" id="GO:0000463">
    <property type="term" value="P:maturation of LSU-rRNA from tricistronic rRNA transcript (SSU-rRNA, 5.8S rRNA, LSU-rRNA)"/>
    <property type="evidence" value="ECO:0007669"/>
    <property type="project" value="InterPro"/>
</dbReference>
<dbReference type="Proteomes" id="UP000218209">
    <property type="component" value="Unassembled WGS sequence"/>
</dbReference>
<comment type="similarity">
    <text evidence="1">Belongs to the universal ribosomal protein uL29 family.</text>
</comment>
<dbReference type="FunFam" id="6.10.250.3450:FF:000001">
    <property type="entry name" value="60S ribosomal protein L35"/>
    <property type="match status" value="1"/>
</dbReference>
<keyword evidence="3" id="KW-0687">Ribonucleoprotein</keyword>
<organism evidence="4 5">
    <name type="scientific">Porphyra umbilicalis</name>
    <name type="common">Purple laver</name>
    <name type="synonym">Red alga</name>
    <dbReference type="NCBI Taxonomy" id="2786"/>
    <lineage>
        <taxon>Eukaryota</taxon>
        <taxon>Rhodophyta</taxon>
        <taxon>Bangiophyceae</taxon>
        <taxon>Bangiales</taxon>
        <taxon>Bangiaceae</taxon>
        <taxon>Porphyra</taxon>
    </lineage>
</organism>
<dbReference type="InterPro" id="IPR001854">
    <property type="entry name" value="Ribosomal_uL29"/>
</dbReference>
<dbReference type="AlphaFoldDB" id="A0A1X6NP64"/>
<accession>A0A1X6NP64</accession>
<dbReference type="PANTHER" id="PTHR45722">
    <property type="entry name" value="60S RIBOSOMAL PROTEIN L35"/>
    <property type="match status" value="1"/>
</dbReference>
<evidence type="ECO:0000256" key="3">
    <source>
        <dbReference type="ARBA" id="ARBA00023274"/>
    </source>
</evidence>
<evidence type="ECO:0008006" key="6">
    <source>
        <dbReference type="Google" id="ProtNLM"/>
    </source>
</evidence>